<feature type="compositionally biased region" description="Polar residues" evidence="1">
    <location>
        <begin position="200"/>
        <end position="214"/>
    </location>
</feature>
<accession>A0A7J7NXM6</accession>
<dbReference type="Gene3D" id="3.30.160.60">
    <property type="entry name" value="Classic Zinc Finger"/>
    <property type="match status" value="2"/>
</dbReference>
<proteinExistence type="predicted"/>
<name>A0A7J7NXM6_9MAGN</name>
<evidence type="ECO:0000313" key="3">
    <source>
        <dbReference type="EMBL" id="KAF6171704.1"/>
    </source>
</evidence>
<dbReference type="InterPro" id="IPR013087">
    <property type="entry name" value="Znf_C2H2_type"/>
</dbReference>
<evidence type="ECO:0000259" key="2">
    <source>
        <dbReference type="SMART" id="SM00451"/>
    </source>
</evidence>
<dbReference type="Proteomes" id="UP000541444">
    <property type="component" value="Unassembled WGS sequence"/>
</dbReference>
<dbReference type="EMBL" id="JACGCM010000455">
    <property type="protein sequence ID" value="KAF6171704.1"/>
    <property type="molecule type" value="Genomic_DNA"/>
</dbReference>
<dbReference type="SMART" id="SM00451">
    <property type="entry name" value="ZnF_U1"/>
    <property type="match status" value="2"/>
</dbReference>
<dbReference type="OrthoDB" id="434647at2759"/>
<dbReference type="PANTHER" id="PTHR47487:SF12">
    <property type="entry name" value="GLUTENIN, HIGH MOLECULAR WEIGHT SUBUNIT DX5-LIKE"/>
    <property type="match status" value="1"/>
</dbReference>
<sequence>MDYNRWVEMQQHLPPNPNPPIHPYTHYYNNPQTSHHFPYHPTPQSQNPNPHHYYYDPQIAPDHHGYPSTYPDSSLLPPGIDSVPSSSYQVPPVAAVAQAPPYYQDPNAVSQYWAAKEVVRQFGADPFASSVGYFVCMYSPRDPFPHSPCGFTESFLFRQALRIPFKPKVRNHVAILNHVNNKLQQLKAEIRPPNLAELSFPTNPHANRTSSTARRPNDPLRKWPKKVKTLQQQQHAWCEVCKVDCNSKDVLDKHLLGKKHKKNVEKLQELTRNPLPVVLAAPAGVPLAPVSLAPTPVFTTPAIGPQVKPTAFQQAKKKHKKKKVPPTLASGEDLETKRRKVVGEGAATDAVRVCAICNVVCNSQIVFNYHLAGKMHIAMVKKQENGTAGPVPNVVTAA</sequence>
<dbReference type="InterPro" id="IPR036236">
    <property type="entry name" value="Znf_C2H2_sf"/>
</dbReference>
<dbReference type="Pfam" id="PF12874">
    <property type="entry name" value="zf-met"/>
    <property type="match status" value="2"/>
</dbReference>
<keyword evidence="4" id="KW-1185">Reference proteome</keyword>
<reference evidence="3 4" key="1">
    <citation type="journal article" date="2020" name="IScience">
        <title>Genome Sequencing of the Endangered Kingdonia uniflora (Circaeasteraceae, Ranunculales) Reveals Potential Mechanisms of Evolutionary Specialization.</title>
        <authorList>
            <person name="Sun Y."/>
            <person name="Deng T."/>
            <person name="Zhang A."/>
            <person name="Moore M.J."/>
            <person name="Landis J.B."/>
            <person name="Lin N."/>
            <person name="Zhang H."/>
            <person name="Zhang X."/>
            <person name="Huang J."/>
            <person name="Zhang X."/>
            <person name="Sun H."/>
            <person name="Wang H."/>
        </authorList>
    </citation>
    <scope>NUCLEOTIDE SEQUENCE [LARGE SCALE GENOMIC DNA]</scope>
    <source>
        <strain evidence="3">TB1705</strain>
        <tissue evidence="3">Leaf</tissue>
    </source>
</reference>
<dbReference type="PANTHER" id="PTHR47487">
    <property type="entry name" value="OS06G0651300 PROTEIN-RELATED"/>
    <property type="match status" value="1"/>
</dbReference>
<feature type="region of interest" description="Disordered" evidence="1">
    <location>
        <begin position="198"/>
        <end position="221"/>
    </location>
</feature>
<dbReference type="GO" id="GO:0008270">
    <property type="term" value="F:zinc ion binding"/>
    <property type="evidence" value="ECO:0007669"/>
    <property type="project" value="InterPro"/>
</dbReference>
<protein>
    <recommendedName>
        <fullName evidence="2">U1-type domain-containing protein</fullName>
    </recommendedName>
</protein>
<gene>
    <name evidence="3" type="ORF">GIB67_007225</name>
</gene>
<dbReference type="SUPFAM" id="SSF57667">
    <property type="entry name" value="beta-beta-alpha zinc fingers"/>
    <property type="match status" value="2"/>
</dbReference>
<dbReference type="AlphaFoldDB" id="A0A7J7NXM6"/>
<dbReference type="GO" id="GO:0003676">
    <property type="term" value="F:nucleic acid binding"/>
    <property type="evidence" value="ECO:0007669"/>
    <property type="project" value="InterPro"/>
</dbReference>
<comment type="caution">
    <text evidence="3">The sequence shown here is derived from an EMBL/GenBank/DDBJ whole genome shotgun (WGS) entry which is preliminary data.</text>
</comment>
<organism evidence="3 4">
    <name type="scientific">Kingdonia uniflora</name>
    <dbReference type="NCBI Taxonomy" id="39325"/>
    <lineage>
        <taxon>Eukaryota</taxon>
        <taxon>Viridiplantae</taxon>
        <taxon>Streptophyta</taxon>
        <taxon>Embryophyta</taxon>
        <taxon>Tracheophyta</taxon>
        <taxon>Spermatophyta</taxon>
        <taxon>Magnoliopsida</taxon>
        <taxon>Ranunculales</taxon>
        <taxon>Circaeasteraceae</taxon>
        <taxon>Kingdonia</taxon>
    </lineage>
</organism>
<dbReference type="InterPro" id="IPR003604">
    <property type="entry name" value="Matrin/U1-like-C_Znf_C2H2"/>
</dbReference>
<evidence type="ECO:0000256" key="1">
    <source>
        <dbReference type="SAM" id="MobiDB-lite"/>
    </source>
</evidence>
<evidence type="ECO:0000313" key="4">
    <source>
        <dbReference type="Proteomes" id="UP000541444"/>
    </source>
</evidence>
<feature type="domain" description="U1-type" evidence="2">
    <location>
        <begin position="349"/>
        <end position="383"/>
    </location>
</feature>
<feature type="domain" description="U1-type" evidence="2">
    <location>
        <begin position="233"/>
        <end position="267"/>
    </location>
</feature>